<feature type="region of interest" description="Disordered" evidence="6">
    <location>
        <begin position="1"/>
        <end position="67"/>
    </location>
</feature>
<dbReference type="SUPFAM" id="SSF54928">
    <property type="entry name" value="RNA-binding domain, RBD"/>
    <property type="match status" value="1"/>
</dbReference>
<dbReference type="GO" id="GO:0003723">
    <property type="term" value="F:RNA binding"/>
    <property type="evidence" value="ECO:0007669"/>
    <property type="project" value="UniProtKB-KW"/>
</dbReference>
<dbReference type="GO" id="GO:0000480">
    <property type="term" value="P:endonucleolytic cleavage in 5'-ETS of tricistronic rRNA transcript (SSU-rRNA, 5.8S rRNA, LSU-rRNA)"/>
    <property type="evidence" value="ECO:0007669"/>
    <property type="project" value="TreeGrafter"/>
</dbReference>
<evidence type="ECO:0000256" key="2">
    <source>
        <dbReference type="ARBA" id="ARBA00005819"/>
    </source>
</evidence>
<evidence type="ECO:0000256" key="3">
    <source>
        <dbReference type="ARBA" id="ARBA00022884"/>
    </source>
</evidence>
<dbReference type="GO" id="GO:0005730">
    <property type="term" value="C:nucleolus"/>
    <property type="evidence" value="ECO:0007669"/>
    <property type="project" value="UniProtKB-SubCell"/>
</dbReference>
<proteinExistence type="inferred from homology"/>
<dbReference type="Proteomes" id="UP000199727">
    <property type="component" value="Unassembled WGS sequence"/>
</dbReference>
<dbReference type="CDD" id="cd12263">
    <property type="entry name" value="RRM_ABT1_like"/>
    <property type="match status" value="1"/>
</dbReference>
<dbReference type="AlphaFoldDB" id="A0A854QH16"/>
<feature type="compositionally biased region" description="Basic and acidic residues" evidence="6">
    <location>
        <begin position="11"/>
        <end position="30"/>
    </location>
</feature>
<comment type="subcellular location">
    <subcellularLocation>
        <location evidence="1">Nucleus</location>
        <location evidence="1">Nucleolus</location>
    </subcellularLocation>
</comment>
<comment type="caution">
    <text evidence="7">The sequence shown here is derived from an EMBL/GenBank/DDBJ whole genome shotgun (WGS) entry which is preliminary data.</text>
</comment>
<dbReference type="InterPro" id="IPR034353">
    <property type="entry name" value="ABT1/ESF2_RRM"/>
</dbReference>
<evidence type="ECO:0000256" key="1">
    <source>
        <dbReference type="ARBA" id="ARBA00004604"/>
    </source>
</evidence>
<protein>
    <recommendedName>
        <fullName evidence="5">18S rRNA factor 2</fullName>
    </recommendedName>
</protein>
<dbReference type="FunFam" id="3.30.70.330:FF:001326">
    <property type="entry name" value="Pre-rRNA-processing protein ESF2"/>
    <property type="match status" value="1"/>
</dbReference>
<dbReference type="GO" id="GO:0000472">
    <property type="term" value="P:endonucleolytic cleavage to generate mature 5'-end of SSU-rRNA from (SSU-rRNA, 5.8S rRNA, LSU-rRNA)"/>
    <property type="evidence" value="ECO:0007669"/>
    <property type="project" value="TreeGrafter"/>
</dbReference>
<dbReference type="Gene3D" id="3.30.70.330">
    <property type="match status" value="1"/>
</dbReference>
<dbReference type="GO" id="GO:0000447">
    <property type="term" value="P:endonucleolytic cleavage in ITS1 to separate SSU-rRNA from 5.8S rRNA and LSU-rRNA from tricistronic rRNA transcript (SSU-rRNA, 5.8S rRNA, LSU-rRNA)"/>
    <property type="evidence" value="ECO:0007669"/>
    <property type="project" value="TreeGrafter"/>
</dbReference>
<dbReference type="InterPro" id="IPR039119">
    <property type="entry name" value="ABT1/Esf2"/>
</dbReference>
<sequence>MATSSKAPNKRLHDNESEIDETDSHIEEQVNARASTSTLRPALSSHESESSSVMKTKKKKKSPTPGIVFISRVPPGMTPQKIRHLMGRWGDIGKVYAQRRDAPGGYNPNSANQKKQKHASANFTEAWVEFLDKSVAKTVASMLNAQVIGGKKGDRWRDDVWTMKYLSGFKWEMLGEQIAYERQAHQARLRNEITRAKTEQNEYLKNVELARTLEKRKAKKAAVGEPLESAPNQDAHSRSYKQRKVVEKPKTLEGQGMDGVLDNIFG</sequence>
<dbReference type="InterPro" id="IPR012677">
    <property type="entry name" value="Nucleotide-bd_a/b_plait_sf"/>
</dbReference>
<dbReference type="OrthoDB" id="287393at2759"/>
<comment type="similarity">
    <text evidence="2">Belongs to the ESF2/ABP1 family.</text>
</comment>
<dbReference type="EMBL" id="AMKT01000015">
    <property type="protein sequence ID" value="OXG28367.1"/>
    <property type="molecule type" value="Genomic_DNA"/>
</dbReference>
<keyword evidence="4" id="KW-0539">Nucleus</keyword>
<evidence type="ECO:0000313" key="8">
    <source>
        <dbReference type="Proteomes" id="UP000199727"/>
    </source>
</evidence>
<evidence type="ECO:0000313" key="7">
    <source>
        <dbReference type="EMBL" id="OXG28367.1"/>
    </source>
</evidence>
<dbReference type="InterPro" id="IPR035979">
    <property type="entry name" value="RBD_domain_sf"/>
</dbReference>
<reference evidence="7 8" key="1">
    <citation type="submission" date="2017-06" db="EMBL/GenBank/DDBJ databases">
        <title>Global population genomics of the pathogenic fungus Cryptococcus neoformans var. grubii.</title>
        <authorList>
            <person name="Cuomo C."/>
            <person name="Litvintseva A."/>
            <person name="Chen Y."/>
            <person name="Young S."/>
            <person name="Zeng Q."/>
            <person name="Chapman S."/>
            <person name="Gujja S."/>
            <person name="Saif S."/>
            <person name="Birren B."/>
        </authorList>
    </citation>
    <scope>NUCLEOTIDE SEQUENCE [LARGE SCALE GENOMIC DNA]</scope>
    <source>
        <strain evidence="7 8">Tu259-1</strain>
    </source>
</reference>
<gene>
    <name evidence="7" type="ORF">C361_00924</name>
</gene>
<organism evidence="7 8">
    <name type="scientific">Cryptococcus neoformans Tu259-1</name>
    <dbReference type="NCBI Taxonomy" id="1230072"/>
    <lineage>
        <taxon>Eukaryota</taxon>
        <taxon>Fungi</taxon>
        <taxon>Dikarya</taxon>
        <taxon>Basidiomycota</taxon>
        <taxon>Agaricomycotina</taxon>
        <taxon>Tremellomycetes</taxon>
        <taxon>Tremellales</taxon>
        <taxon>Cryptococcaceae</taxon>
        <taxon>Cryptococcus</taxon>
        <taxon>Cryptococcus neoformans species complex</taxon>
    </lineage>
</organism>
<accession>A0A854QH16</accession>
<keyword evidence="3" id="KW-0694">RNA-binding</keyword>
<dbReference type="PANTHER" id="PTHR12311">
    <property type="entry name" value="ACTIVATOR OF BASAL TRANSCRIPTION 1"/>
    <property type="match status" value="1"/>
</dbReference>
<dbReference type="PANTHER" id="PTHR12311:SF7">
    <property type="entry name" value="ACTIVATOR OF BASAL TRANSCRIPTION 1"/>
    <property type="match status" value="1"/>
</dbReference>
<evidence type="ECO:0000256" key="6">
    <source>
        <dbReference type="SAM" id="MobiDB-lite"/>
    </source>
</evidence>
<dbReference type="GO" id="GO:0034462">
    <property type="term" value="P:small-subunit processome assembly"/>
    <property type="evidence" value="ECO:0007669"/>
    <property type="project" value="TreeGrafter"/>
</dbReference>
<evidence type="ECO:0000256" key="5">
    <source>
        <dbReference type="ARBA" id="ARBA00032634"/>
    </source>
</evidence>
<evidence type="ECO:0000256" key="4">
    <source>
        <dbReference type="ARBA" id="ARBA00023242"/>
    </source>
</evidence>
<feature type="region of interest" description="Disordered" evidence="6">
    <location>
        <begin position="220"/>
        <end position="258"/>
    </location>
</feature>
<name>A0A854QH16_CRYNE</name>